<accession>A0A0R3EB56</accession>
<dbReference type="InterPro" id="IPR036390">
    <property type="entry name" value="WH_DNA-bd_sf"/>
</dbReference>
<protein>
    <recommendedName>
        <fullName evidence="6">HTH lysR-type domain-containing protein</fullName>
    </recommendedName>
</protein>
<evidence type="ECO:0000313" key="8">
    <source>
        <dbReference type="Proteomes" id="UP000051936"/>
    </source>
</evidence>
<dbReference type="GO" id="GO:0000976">
    <property type="term" value="F:transcription cis-regulatory region binding"/>
    <property type="evidence" value="ECO:0007669"/>
    <property type="project" value="TreeGrafter"/>
</dbReference>
<evidence type="ECO:0000256" key="4">
    <source>
        <dbReference type="ARBA" id="ARBA00023125"/>
    </source>
</evidence>
<comment type="similarity">
    <text evidence="2">Belongs to the LysR transcriptional regulatory family.</text>
</comment>
<dbReference type="Proteomes" id="UP000051936">
    <property type="component" value="Unassembled WGS sequence"/>
</dbReference>
<keyword evidence="4" id="KW-0238">DNA-binding</keyword>
<dbReference type="SUPFAM" id="SSF53850">
    <property type="entry name" value="Periplasmic binding protein-like II"/>
    <property type="match status" value="1"/>
</dbReference>
<dbReference type="PRINTS" id="PR00039">
    <property type="entry name" value="HTHLYSR"/>
</dbReference>
<dbReference type="InterPro" id="IPR005119">
    <property type="entry name" value="LysR_subst-bd"/>
</dbReference>
<comment type="function">
    <text evidence="1">NodD regulates the expression of the nodABCFE genes which encode other nodulation proteins. NodD is also a negative regulator of its own expression. Binds flavonoids as inducers.</text>
</comment>
<dbReference type="InterPro" id="IPR036388">
    <property type="entry name" value="WH-like_DNA-bd_sf"/>
</dbReference>
<feature type="domain" description="HTH lysR-type" evidence="6">
    <location>
        <begin position="2"/>
        <end position="59"/>
    </location>
</feature>
<dbReference type="SUPFAM" id="SSF46785">
    <property type="entry name" value="Winged helix' DNA-binding domain"/>
    <property type="match status" value="1"/>
</dbReference>
<dbReference type="PROSITE" id="PS50931">
    <property type="entry name" value="HTH_LYSR"/>
    <property type="match status" value="1"/>
</dbReference>
<dbReference type="Pfam" id="PF03466">
    <property type="entry name" value="LysR_substrate"/>
    <property type="match status" value="1"/>
</dbReference>
<organism evidence="7 8">
    <name type="scientific">Bradyrhizobium manausense</name>
    <dbReference type="NCBI Taxonomy" id="989370"/>
    <lineage>
        <taxon>Bacteria</taxon>
        <taxon>Pseudomonadati</taxon>
        <taxon>Pseudomonadota</taxon>
        <taxon>Alphaproteobacteria</taxon>
        <taxon>Hyphomicrobiales</taxon>
        <taxon>Nitrobacteraceae</taxon>
        <taxon>Bradyrhizobium</taxon>
    </lineage>
</organism>
<dbReference type="OrthoDB" id="528082at2"/>
<evidence type="ECO:0000256" key="3">
    <source>
        <dbReference type="ARBA" id="ARBA00023015"/>
    </source>
</evidence>
<keyword evidence="8" id="KW-1185">Reference proteome</keyword>
<dbReference type="EMBL" id="LJYG01000002">
    <property type="protein sequence ID" value="KRQ17709.1"/>
    <property type="molecule type" value="Genomic_DNA"/>
</dbReference>
<dbReference type="PANTHER" id="PTHR30126:SF2">
    <property type="entry name" value="HTH-TYPE TRANSCRIPTIONAL REGULATOR YJIE"/>
    <property type="match status" value="1"/>
</dbReference>
<keyword evidence="3" id="KW-0805">Transcription regulation</keyword>
<dbReference type="InterPro" id="IPR000847">
    <property type="entry name" value="LysR_HTH_N"/>
</dbReference>
<dbReference type="Pfam" id="PF00126">
    <property type="entry name" value="HTH_1"/>
    <property type="match status" value="1"/>
</dbReference>
<proteinExistence type="inferred from homology"/>
<evidence type="ECO:0000313" key="7">
    <source>
        <dbReference type="EMBL" id="KRQ17709.1"/>
    </source>
</evidence>
<sequence>MLDIRWLEDFIVVAETRNITKAAELRNVTQSGLSRRIQSLENWAGAPLIDRRHAPLELTEAGHKLLDVANEALGRLNGIRRTIREDQNERLRSIRFAAPHILSVTFFPRWLLAIQAKLGSTRLSVTSDNLPGCASLFEDGGVDFVVCLVDANGAILRGAGRPLVIERCASISIGKERLIPLSAPAADGKPLHWLDLNPRLSTSYLAYSRECSLGWAVEDLIARRPDLVQLHSLYDNSLADGLRTMALAGLGVAWLPLTTTHNDIIRGKLVRTGDPQLAIDLDVRLYRPAQRLAKKAEELWSRLTTEGLGALLGPAAFPPDIATTIHAEDVQTLRR</sequence>
<dbReference type="PANTHER" id="PTHR30126">
    <property type="entry name" value="HTH-TYPE TRANSCRIPTIONAL REGULATOR"/>
    <property type="match status" value="1"/>
</dbReference>
<evidence type="ECO:0000256" key="5">
    <source>
        <dbReference type="ARBA" id="ARBA00023163"/>
    </source>
</evidence>
<evidence type="ECO:0000256" key="2">
    <source>
        <dbReference type="ARBA" id="ARBA00009437"/>
    </source>
</evidence>
<name>A0A0R3EB56_9BRAD</name>
<dbReference type="AlphaFoldDB" id="A0A0R3EB56"/>
<dbReference type="Gene3D" id="1.10.10.10">
    <property type="entry name" value="Winged helix-like DNA-binding domain superfamily/Winged helix DNA-binding domain"/>
    <property type="match status" value="1"/>
</dbReference>
<evidence type="ECO:0000256" key="1">
    <source>
        <dbReference type="ARBA" id="ARBA00003502"/>
    </source>
</evidence>
<gene>
    <name evidence="7" type="ORF">AOQ71_00115</name>
</gene>
<evidence type="ECO:0000259" key="6">
    <source>
        <dbReference type="PROSITE" id="PS50931"/>
    </source>
</evidence>
<reference evidence="7 8" key="1">
    <citation type="submission" date="2015-09" db="EMBL/GenBank/DDBJ databases">
        <title>Draft Genome Sequence of Bradyrhizobium manausense Strain BR 3351T, a Novel Symbiotic Nitrogen-Fixing Alphaproteobacterium Isolated from Brazilian Amazon Rain Forest.</title>
        <authorList>
            <person name="De Araujo J.L."/>
            <person name="Zilli J.E."/>
        </authorList>
    </citation>
    <scope>NUCLEOTIDE SEQUENCE [LARGE SCALE GENOMIC DNA]</scope>
    <source>
        <strain evidence="7 8">BR3351</strain>
    </source>
</reference>
<dbReference type="RefSeq" id="WP_063958166.1">
    <property type="nucleotide sequence ID" value="NZ_LJYG01000002.1"/>
</dbReference>
<keyword evidence="5" id="KW-0804">Transcription</keyword>
<comment type="caution">
    <text evidence="7">The sequence shown here is derived from an EMBL/GenBank/DDBJ whole genome shotgun (WGS) entry which is preliminary data.</text>
</comment>
<dbReference type="STRING" id="989370.AOQ71_00115"/>
<dbReference type="GO" id="GO:0003700">
    <property type="term" value="F:DNA-binding transcription factor activity"/>
    <property type="evidence" value="ECO:0007669"/>
    <property type="project" value="InterPro"/>
</dbReference>